<reference evidence="9" key="1">
    <citation type="journal article" date="2014" name="Int. J. Syst. Evol. Microbiol.">
        <title>Complete genome sequence of Corynebacterium casei LMG S-19264T (=DSM 44701T), isolated from a smear-ripened cheese.</title>
        <authorList>
            <consortium name="US DOE Joint Genome Institute (JGI-PGF)"/>
            <person name="Walter F."/>
            <person name="Albersmeier A."/>
            <person name="Kalinowski J."/>
            <person name="Ruckert C."/>
        </authorList>
    </citation>
    <scope>NUCLEOTIDE SEQUENCE</scope>
    <source>
        <strain evidence="9">JCM 31311</strain>
    </source>
</reference>
<protein>
    <submittedName>
        <fullName evidence="9">Permease</fullName>
    </submittedName>
</protein>
<name>A0A918CJQ9_9DEIO</name>
<evidence type="ECO:0000256" key="2">
    <source>
        <dbReference type="ARBA" id="ARBA00022448"/>
    </source>
</evidence>
<evidence type="ECO:0000313" key="10">
    <source>
        <dbReference type="Proteomes" id="UP000603865"/>
    </source>
</evidence>
<evidence type="ECO:0000256" key="3">
    <source>
        <dbReference type="ARBA" id="ARBA00022475"/>
    </source>
</evidence>
<feature type="transmembrane region" description="Helical" evidence="7">
    <location>
        <begin position="24"/>
        <end position="47"/>
    </location>
</feature>
<accession>A0A918CJQ9</accession>
<dbReference type="Pfam" id="PF00528">
    <property type="entry name" value="BPD_transp_1"/>
    <property type="match status" value="1"/>
</dbReference>
<dbReference type="AlphaFoldDB" id="A0A918CJQ9"/>
<keyword evidence="4 7" id="KW-0812">Transmembrane</keyword>
<dbReference type="InterPro" id="IPR000515">
    <property type="entry name" value="MetI-like"/>
</dbReference>
<dbReference type="Proteomes" id="UP000603865">
    <property type="component" value="Unassembled WGS sequence"/>
</dbReference>
<evidence type="ECO:0000256" key="5">
    <source>
        <dbReference type="ARBA" id="ARBA00022989"/>
    </source>
</evidence>
<keyword evidence="3" id="KW-1003">Cell membrane</keyword>
<keyword evidence="10" id="KW-1185">Reference proteome</keyword>
<comment type="caution">
    <text evidence="9">The sequence shown here is derived from an EMBL/GenBank/DDBJ whole genome shotgun (WGS) entry which is preliminary data.</text>
</comment>
<dbReference type="InterPro" id="IPR035906">
    <property type="entry name" value="MetI-like_sf"/>
</dbReference>
<dbReference type="PANTHER" id="PTHR43744">
    <property type="entry name" value="ABC TRANSPORTER PERMEASE PROTEIN MG189-RELATED-RELATED"/>
    <property type="match status" value="1"/>
</dbReference>
<dbReference type="SUPFAM" id="SSF161098">
    <property type="entry name" value="MetI-like"/>
    <property type="match status" value="1"/>
</dbReference>
<dbReference type="Gene3D" id="1.10.3720.10">
    <property type="entry name" value="MetI-like"/>
    <property type="match status" value="1"/>
</dbReference>
<gene>
    <name evidence="9" type="ORF">GCM10008957_42700</name>
</gene>
<evidence type="ECO:0000256" key="4">
    <source>
        <dbReference type="ARBA" id="ARBA00022692"/>
    </source>
</evidence>
<dbReference type="EMBL" id="BMQL01000039">
    <property type="protein sequence ID" value="GGR26690.1"/>
    <property type="molecule type" value="Genomic_DNA"/>
</dbReference>
<keyword evidence="2 7" id="KW-0813">Transport</keyword>
<evidence type="ECO:0000259" key="8">
    <source>
        <dbReference type="PROSITE" id="PS50928"/>
    </source>
</evidence>
<feature type="transmembrane region" description="Helical" evidence="7">
    <location>
        <begin position="252"/>
        <end position="278"/>
    </location>
</feature>
<keyword evidence="6 7" id="KW-0472">Membrane</keyword>
<dbReference type="PANTHER" id="PTHR43744:SF12">
    <property type="entry name" value="ABC TRANSPORTER PERMEASE PROTEIN MG189-RELATED"/>
    <property type="match status" value="1"/>
</dbReference>
<comment type="similarity">
    <text evidence="7">Belongs to the binding-protein-dependent transport system permease family.</text>
</comment>
<evidence type="ECO:0000256" key="1">
    <source>
        <dbReference type="ARBA" id="ARBA00004651"/>
    </source>
</evidence>
<dbReference type="RefSeq" id="WP_189092538.1">
    <property type="nucleotide sequence ID" value="NZ_BMQL01000039.1"/>
</dbReference>
<feature type="domain" description="ABC transmembrane type-1" evidence="8">
    <location>
        <begin position="86"/>
        <end position="278"/>
    </location>
</feature>
<feature type="transmembrane region" description="Helical" evidence="7">
    <location>
        <begin position="158"/>
        <end position="182"/>
    </location>
</feature>
<feature type="transmembrane region" description="Helical" evidence="7">
    <location>
        <begin position="211"/>
        <end position="232"/>
    </location>
</feature>
<feature type="transmembrane region" description="Helical" evidence="7">
    <location>
        <begin position="90"/>
        <end position="108"/>
    </location>
</feature>
<keyword evidence="5 7" id="KW-1133">Transmembrane helix</keyword>
<evidence type="ECO:0000256" key="7">
    <source>
        <dbReference type="RuleBase" id="RU363032"/>
    </source>
</evidence>
<evidence type="ECO:0000256" key="6">
    <source>
        <dbReference type="ARBA" id="ARBA00023136"/>
    </source>
</evidence>
<comment type="subcellular location">
    <subcellularLocation>
        <location evidence="1 7">Cell membrane</location>
        <topology evidence="1 7">Multi-pass membrane protein</topology>
    </subcellularLocation>
</comment>
<proteinExistence type="inferred from homology"/>
<dbReference type="CDD" id="cd06261">
    <property type="entry name" value="TM_PBP2"/>
    <property type="match status" value="1"/>
</dbReference>
<reference evidence="9" key="2">
    <citation type="submission" date="2020-09" db="EMBL/GenBank/DDBJ databases">
        <authorList>
            <person name="Sun Q."/>
            <person name="Ohkuma M."/>
        </authorList>
    </citation>
    <scope>NUCLEOTIDE SEQUENCE</scope>
    <source>
        <strain evidence="9">JCM 31311</strain>
    </source>
</reference>
<evidence type="ECO:0000313" key="9">
    <source>
        <dbReference type="EMBL" id="GGR26690.1"/>
    </source>
</evidence>
<dbReference type="GO" id="GO:0055085">
    <property type="term" value="P:transmembrane transport"/>
    <property type="evidence" value="ECO:0007669"/>
    <property type="project" value="InterPro"/>
</dbReference>
<sequence length="293" mass="32576">MTTPVSSQTTPRQRRPAPTFKARLAFLMFLGFLIFLFWALPVVVVGMNAFKSGAEYFASTVWSLPTRNHLLENIRVVWANGVSGGFVNSLIYGSVSSVLAIILGSFAAFSVTRLRLKGHFAWFMLIYAGTIFPAQMFLIPLYKAFLSTGLYDTRLGMILFYTAYCIPFCTFMMRAFFAGVAWEIQEAAKLDGCGNWRLFWQIMIPMARAPLLVLVLFQFTAVWNDLLFGLILSKSDSVRPMMTTLAGLSGTYSSITAPTLITAALMSSTPTLLLFIFLQRYFIQGLQVGGAGE</sequence>
<organism evidence="9 10">
    <name type="scientific">Deinococcus ruber</name>
    <dbReference type="NCBI Taxonomy" id="1848197"/>
    <lineage>
        <taxon>Bacteria</taxon>
        <taxon>Thermotogati</taxon>
        <taxon>Deinococcota</taxon>
        <taxon>Deinococci</taxon>
        <taxon>Deinococcales</taxon>
        <taxon>Deinococcaceae</taxon>
        <taxon>Deinococcus</taxon>
    </lineage>
</organism>
<feature type="transmembrane region" description="Helical" evidence="7">
    <location>
        <begin position="120"/>
        <end position="138"/>
    </location>
</feature>
<dbReference type="GO" id="GO:0005886">
    <property type="term" value="C:plasma membrane"/>
    <property type="evidence" value="ECO:0007669"/>
    <property type="project" value="UniProtKB-SubCell"/>
</dbReference>
<dbReference type="PROSITE" id="PS50928">
    <property type="entry name" value="ABC_TM1"/>
    <property type="match status" value="1"/>
</dbReference>